<comment type="similarity">
    <text evidence="2">Belongs to the DCP1 family.</text>
</comment>
<dbReference type="GO" id="GO:0008047">
    <property type="term" value="F:enzyme activator activity"/>
    <property type="evidence" value="ECO:0007669"/>
    <property type="project" value="InterPro"/>
</dbReference>
<reference evidence="6" key="1">
    <citation type="submission" date="2016-11" db="UniProtKB">
        <authorList>
            <consortium name="WormBaseParasite"/>
        </authorList>
    </citation>
    <scope>IDENTIFICATION</scope>
</reference>
<dbReference type="Proteomes" id="UP000095283">
    <property type="component" value="Unplaced"/>
</dbReference>
<dbReference type="GO" id="GO:0000290">
    <property type="term" value="P:deadenylation-dependent decapping of nuclear-transcribed mRNA"/>
    <property type="evidence" value="ECO:0007669"/>
    <property type="project" value="InterPro"/>
</dbReference>
<protein>
    <submittedName>
        <fullName evidence="6">mRNA_decap_C domain-containing protein</fullName>
    </submittedName>
</protein>
<comment type="subcellular location">
    <subcellularLocation>
        <location evidence="1">Cytoplasm</location>
    </subcellularLocation>
</comment>
<dbReference type="AlphaFoldDB" id="A0A1I7WE67"/>
<sequence>MIANRQSLTDMIEPINPLIKIKHEGQYLFFCKPDGIISGLWFYKEDDCSRIFRLLERLIKEVKSGRTAISTEKPSSPISIPPSNESNQLLDLLKAAQQPGTSKERVRRDGNNASLSQTAGYQEQEKSPSPEPAGEMPVLLQKLMVQEQPKTITKVPATMMCADDLEKDFLRSATKRTQFQEFINSSSALSLAALSTRSIHGSEGEADVNDATFAISSGNTTPPLSKEQ</sequence>
<keyword evidence="5" id="KW-1185">Reference proteome</keyword>
<evidence type="ECO:0000256" key="1">
    <source>
        <dbReference type="ARBA" id="ARBA00004496"/>
    </source>
</evidence>
<evidence type="ECO:0000313" key="6">
    <source>
        <dbReference type="WBParaSite" id="Hba_03240"/>
    </source>
</evidence>
<dbReference type="SUPFAM" id="SSF50729">
    <property type="entry name" value="PH domain-like"/>
    <property type="match status" value="1"/>
</dbReference>
<evidence type="ECO:0000256" key="2">
    <source>
        <dbReference type="ARBA" id="ARBA00008778"/>
    </source>
</evidence>
<dbReference type="InterPro" id="IPR011993">
    <property type="entry name" value="PH-like_dom_sf"/>
</dbReference>
<feature type="compositionally biased region" description="Polar residues" evidence="4">
    <location>
        <begin position="111"/>
        <end position="121"/>
    </location>
</feature>
<evidence type="ECO:0000256" key="4">
    <source>
        <dbReference type="SAM" id="MobiDB-lite"/>
    </source>
</evidence>
<accession>A0A1I7WE67</accession>
<name>A0A1I7WE67_HETBA</name>
<dbReference type="InterPro" id="IPR010334">
    <property type="entry name" value="Dcp1"/>
</dbReference>
<proteinExistence type="inferred from homology"/>
<feature type="region of interest" description="Disordered" evidence="4">
    <location>
        <begin position="97"/>
        <end position="134"/>
    </location>
</feature>
<dbReference type="GO" id="GO:0005737">
    <property type="term" value="C:cytoplasm"/>
    <property type="evidence" value="ECO:0007669"/>
    <property type="project" value="UniProtKB-SubCell"/>
</dbReference>
<dbReference type="Gene3D" id="2.30.29.30">
    <property type="entry name" value="Pleckstrin-homology domain (PH domain)/Phosphotyrosine-binding domain (PTB)"/>
    <property type="match status" value="1"/>
</dbReference>
<feature type="compositionally biased region" description="Polar residues" evidence="4">
    <location>
        <begin position="214"/>
        <end position="228"/>
    </location>
</feature>
<dbReference type="WBParaSite" id="Hba_03240">
    <property type="protein sequence ID" value="Hba_03240"/>
    <property type="gene ID" value="Hba_03240"/>
</dbReference>
<feature type="region of interest" description="Disordered" evidence="4">
    <location>
        <begin position="201"/>
        <end position="228"/>
    </location>
</feature>
<evidence type="ECO:0000256" key="3">
    <source>
        <dbReference type="ARBA" id="ARBA00022490"/>
    </source>
</evidence>
<keyword evidence="3" id="KW-0963">Cytoplasm</keyword>
<organism evidence="5 6">
    <name type="scientific">Heterorhabditis bacteriophora</name>
    <name type="common">Entomopathogenic nematode worm</name>
    <dbReference type="NCBI Taxonomy" id="37862"/>
    <lineage>
        <taxon>Eukaryota</taxon>
        <taxon>Metazoa</taxon>
        <taxon>Ecdysozoa</taxon>
        <taxon>Nematoda</taxon>
        <taxon>Chromadorea</taxon>
        <taxon>Rhabditida</taxon>
        <taxon>Rhabditina</taxon>
        <taxon>Rhabditomorpha</taxon>
        <taxon>Strongyloidea</taxon>
        <taxon>Heterorhabditidae</taxon>
        <taxon>Heterorhabditis</taxon>
    </lineage>
</organism>
<evidence type="ECO:0000313" key="5">
    <source>
        <dbReference type="Proteomes" id="UP000095283"/>
    </source>
</evidence>
<dbReference type="Pfam" id="PF06058">
    <property type="entry name" value="DCP1"/>
    <property type="match status" value="1"/>
</dbReference>